<dbReference type="AlphaFoldDB" id="A0AAD8YK81"/>
<keyword evidence="2" id="KW-0732">Signal</keyword>
<accession>A0AAD8YK81</accession>
<dbReference type="Pfam" id="PF00254">
    <property type="entry name" value="FKBP_C"/>
    <property type="match status" value="1"/>
</dbReference>
<dbReference type="GO" id="GO:0003755">
    <property type="term" value="F:peptidyl-prolyl cis-trans isomerase activity"/>
    <property type="evidence" value="ECO:0007669"/>
    <property type="project" value="UniProtKB-KW"/>
</dbReference>
<gene>
    <name evidence="4" type="ORF">QTG54_001886</name>
</gene>
<organism evidence="4 5">
    <name type="scientific">Skeletonema marinoi</name>
    <dbReference type="NCBI Taxonomy" id="267567"/>
    <lineage>
        <taxon>Eukaryota</taxon>
        <taxon>Sar</taxon>
        <taxon>Stramenopiles</taxon>
        <taxon>Ochrophyta</taxon>
        <taxon>Bacillariophyta</taxon>
        <taxon>Coscinodiscophyceae</taxon>
        <taxon>Thalassiosirophycidae</taxon>
        <taxon>Thalassiosirales</taxon>
        <taxon>Skeletonemataceae</taxon>
        <taxon>Skeletonema</taxon>
        <taxon>Skeletonema marinoi-dohrnii complex</taxon>
    </lineage>
</organism>
<sequence>MRAAALFLIGLAYTEAFSGLSTSKGHISSSLNAANSNNEEDVNNRRSFLVQSAASASSILLLTNSANPANAGIDPSALKALPVEGDTTGATTRMRQIESVNGPRPEDSKDIAFEKLPSGASYREYREGKGEATVGNGSKVAVEMTIRCVSFATANEPGGVKYFSTKADTEFNELAWTIGDGELPPELEESMAGMRKGGVRRIELPSTVVFAARKNNQLPLPTTKDGKRVFERLFKTDATLLLEVLVTRIK</sequence>
<dbReference type="EMBL" id="JATAAI010000002">
    <property type="protein sequence ID" value="KAK1747923.1"/>
    <property type="molecule type" value="Genomic_DNA"/>
</dbReference>
<protein>
    <recommendedName>
        <fullName evidence="1">peptidylprolyl isomerase</fullName>
        <ecNumber evidence="1">5.2.1.8</ecNumber>
    </recommendedName>
</protein>
<comment type="catalytic activity">
    <reaction evidence="1">
        <text>[protein]-peptidylproline (omega=180) = [protein]-peptidylproline (omega=0)</text>
        <dbReference type="Rhea" id="RHEA:16237"/>
        <dbReference type="Rhea" id="RHEA-COMP:10747"/>
        <dbReference type="Rhea" id="RHEA-COMP:10748"/>
        <dbReference type="ChEBI" id="CHEBI:83833"/>
        <dbReference type="ChEBI" id="CHEBI:83834"/>
        <dbReference type="EC" id="5.2.1.8"/>
    </reaction>
</comment>
<dbReference type="GO" id="GO:0009507">
    <property type="term" value="C:chloroplast"/>
    <property type="evidence" value="ECO:0007669"/>
    <property type="project" value="TreeGrafter"/>
</dbReference>
<reference evidence="4" key="1">
    <citation type="submission" date="2023-06" db="EMBL/GenBank/DDBJ databases">
        <title>Survivors Of The Sea: Transcriptome response of Skeletonema marinoi to long-term dormancy.</title>
        <authorList>
            <person name="Pinder M.I.M."/>
            <person name="Kourtchenko O."/>
            <person name="Robertson E.K."/>
            <person name="Larsson T."/>
            <person name="Maumus F."/>
            <person name="Osuna-Cruz C.M."/>
            <person name="Vancaester E."/>
            <person name="Stenow R."/>
            <person name="Vandepoele K."/>
            <person name="Ploug H."/>
            <person name="Bruchert V."/>
            <person name="Godhe A."/>
            <person name="Topel M."/>
        </authorList>
    </citation>
    <scope>NUCLEOTIDE SEQUENCE</scope>
    <source>
        <strain evidence="4">R05AC</strain>
    </source>
</reference>
<dbReference type="EC" id="5.2.1.8" evidence="1"/>
<evidence type="ECO:0000259" key="3">
    <source>
        <dbReference type="PROSITE" id="PS50059"/>
    </source>
</evidence>
<dbReference type="SUPFAM" id="SSF54534">
    <property type="entry name" value="FKBP-like"/>
    <property type="match status" value="1"/>
</dbReference>
<evidence type="ECO:0000256" key="2">
    <source>
        <dbReference type="SAM" id="SignalP"/>
    </source>
</evidence>
<dbReference type="InterPro" id="IPR046357">
    <property type="entry name" value="PPIase_dom_sf"/>
</dbReference>
<feature type="domain" description="PPIase FKBP-type" evidence="3">
    <location>
        <begin position="137"/>
        <end position="250"/>
    </location>
</feature>
<evidence type="ECO:0000313" key="5">
    <source>
        <dbReference type="Proteomes" id="UP001224775"/>
    </source>
</evidence>
<name>A0AAD8YK81_9STRA</name>
<dbReference type="GO" id="GO:0009579">
    <property type="term" value="C:thylakoid"/>
    <property type="evidence" value="ECO:0007669"/>
    <property type="project" value="TreeGrafter"/>
</dbReference>
<dbReference type="InterPro" id="IPR001179">
    <property type="entry name" value="PPIase_FKBP_dom"/>
</dbReference>
<keyword evidence="1" id="KW-0697">Rotamase</keyword>
<dbReference type="Gene3D" id="3.10.50.40">
    <property type="match status" value="1"/>
</dbReference>
<feature type="signal peptide" evidence="2">
    <location>
        <begin position="1"/>
        <end position="16"/>
    </location>
</feature>
<feature type="chain" id="PRO_5042257776" description="peptidylprolyl isomerase" evidence="2">
    <location>
        <begin position="17"/>
        <end position="250"/>
    </location>
</feature>
<keyword evidence="5" id="KW-1185">Reference proteome</keyword>
<evidence type="ECO:0000313" key="4">
    <source>
        <dbReference type="EMBL" id="KAK1747923.1"/>
    </source>
</evidence>
<proteinExistence type="predicted"/>
<comment type="caution">
    <text evidence="4">The sequence shown here is derived from an EMBL/GenBank/DDBJ whole genome shotgun (WGS) entry which is preliminary data.</text>
</comment>
<dbReference type="Proteomes" id="UP001224775">
    <property type="component" value="Unassembled WGS sequence"/>
</dbReference>
<dbReference type="PANTHER" id="PTHR47717">
    <property type="entry name" value="PEPTIDYL-PROLYL CIS-TRANS ISOMERASE FKBP19, CHLOROPLASTIC"/>
    <property type="match status" value="1"/>
</dbReference>
<keyword evidence="1" id="KW-0413">Isomerase</keyword>
<evidence type="ECO:0000256" key="1">
    <source>
        <dbReference type="PROSITE-ProRule" id="PRU00277"/>
    </source>
</evidence>
<dbReference type="InterPro" id="IPR044208">
    <property type="entry name" value="FKBP19-like"/>
</dbReference>
<dbReference type="PROSITE" id="PS50059">
    <property type="entry name" value="FKBP_PPIASE"/>
    <property type="match status" value="1"/>
</dbReference>
<dbReference type="PANTHER" id="PTHR47717:SF1">
    <property type="entry name" value="PEPTIDYL-PROLYL CIS-TRANS ISOMERASE FKBP19, CHLOROPLASTIC"/>
    <property type="match status" value="1"/>
</dbReference>